<keyword evidence="2" id="KW-1185">Reference proteome</keyword>
<evidence type="ECO:0000313" key="1">
    <source>
        <dbReference type="EMBL" id="GIH07115.1"/>
    </source>
</evidence>
<protein>
    <submittedName>
        <fullName evidence="1">Uncharacterized protein</fullName>
    </submittedName>
</protein>
<dbReference type="Proteomes" id="UP000612899">
    <property type="component" value="Unassembled WGS sequence"/>
</dbReference>
<proteinExistence type="predicted"/>
<gene>
    <name evidence="1" type="ORF">Rhe02_51820</name>
</gene>
<name>A0A8J3QCH2_9ACTN</name>
<dbReference type="AlphaFoldDB" id="A0A8J3QCH2"/>
<dbReference type="EMBL" id="BONY01000033">
    <property type="protein sequence ID" value="GIH07115.1"/>
    <property type="molecule type" value="Genomic_DNA"/>
</dbReference>
<accession>A0A8J3QCH2</accession>
<organism evidence="1 2">
    <name type="scientific">Rhizocola hellebori</name>
    <dbReference type="NCBI Taxonomy" id="1392758"/>
    <lineage>
        <taxon>Bacteria</taxon>
        <taxon>Bacillati</taxon>
        <taxon>Actinomycetota</taxon>
        <taxon>Actinomycetes</taxon>
        <taxon>Micromonosporales</taxon>
        <taxon>Micromonosporaceae</taxon>
        <taxon>Rhizocola</taxon>
    </lineage>
</organism>
<dbReference type="RefSeq" id="WP_203910918.1">
    <property type="nucleotide sequence ID" value="NZ_BONY01000033.1"/>
</dbReference>
<evidence type="ECO:0000313" key="2">
    <source>
        <dbReference type="Proteomes" id="UP000612899"/>
    </source>
</evidence>
<comment type="caution">
    <text evidence="1">The sequence shown here is derived from an EMBL/GenBank/DDBJ whole genome shotgun (WGS) entry which is preliminary data.</text>
</comment>
<sequence>MTSDQDEDDNWLNGAYLTCAGCQEQLYRVDHSPFYDCYFLYCDRCPMRVDVSYYDPVLESITADGYEHLMLAIASRLNPCECGGRFSDTAPRRCYRCHTILDIDPPSGIDIWPAVWPDNDEPSPAEQEIADRLTRSENLWAQP</sequence>
<reference evidence="1" key="1">
    <citation type="submission" date="2021-01" db="EMBL/GenBank/DDBJ databases">
        <title>Whole genome shotgun sequence of Rhizocola hellebori NBRC 109834.</title>
        <authorList>
            <person name="Komaki H."/>
            <person name="Tamura T."/>
        </authorList>
    </citation>
    <scope>NUCLEOTIDE SEQUENCE</scope>
    <source>
        <strain evidence="1">NBRC 109834</strain>
    </source>
</reference>